<evidence type="ECO:0000313" key="2">
    <source>
        <dbReference type="Proteomes" id="UP001053296"/>
    </source>
</evidence>
<reference evidence="1" key="1">
    <citation type="journal article" date="2022" name="Arch. Microbiol.">
        <title>Pseudodesulfovibrio sediminis sp. nov., a mesophilic and neutrophilic sulfate-reducing bacterium isolated from sediment of a brackish lake.</title>
        <authorList>
            <person name="Takahashi A."/>
            <person name="Kojima H."/>
            <person name="Watanabe M."/>
            <person name="Fukui M."/>
        </authorList>
    </citation>
    <scope>NUCLEOTIDE SEQUENCE</scope>
    <source>
        <strain evidence="1">SF6</strain>
    </source>
</reference>
<accession>A0ABN6EV20</accession>
<dbReference type="EMBL" id="AP024485">
    <property type="protein sequence ID" value="BCS89045.1"/>
    <property type="molecule type" value="Genomic_DNA"/>
</dbReference>
<keyword evidence="2" id="KW-1185">Reference proteome</keyword>
<dbReference type="Proteomes" id="UP001053296">
    <property type="component" value="Chromosome"/>
</dbReference>
<organism evidence="1 2">
    <name type="scientific">Pseudodesulfovibrio sediminis</name>
    <dbReference type="NCBI Taxonomy" id="2810563"/>
    <lineage>
        <taxon>Bacteria</taxon>
        <taxon>Pseudomonadati</taxon>
        <taxon>Thermodesulfobacteriota</taxon>
        <taxon>Desulfovibrionia</taxon>
        <taxon>Desulfovibrionales</taxon>
        <taxon>Desulfovibrionaceae</taxon>
    </lineage>
</organism>
<evidence type="ECO:0000313" key="1">
    <source>
        <dbReference type="EMBL" id="BCS89045.1"/>
    </source>
</evidence>
<proteinExistence type="predicted"/>
<sequence length="53" mass="5792">MKSLIYLFTPEDSFTGIPESLLIQNAPPALRVTKTALWLAIGVLMSIGMSQLN</sequence>
<name>A0ABN6EV20_9BACT</name>
<protein>
    <submittedName>
        <fullName evidence="1">Uncharacterized protein</fullName>
    </submittedName>
</protein>
<gene>
    <name evidence="1" type="ORF">PSDVSF_22870</name>
</gene>